<evidence type="ECO:0000256" key="6">
    <source>
        <dbReference type="ARBA" id="ARBA00023049"/>
    </source>
</evidence>
<evidence type="ECO:0000256" key="4">
    <source>
        <dbReference type="ARBA" id="ARBA00022801"/>
    </source>
</evidence>
<evidence type="ECO:0000256" key="3">
    <source>
        <dbReference type="ARBA" id="ARBA00022670"/>
    </source>
</evidence>
<name>A0A2A2GCX1_9BACT</name>
<dbReference type="RefSeq" id="WP_095605344.1">
    <property type="nucleotide sequence ID" value="NZ_NSKE01000002.1"/>
</dbReference>
<dbReference type="OrthoDB" id="9758209at2"/>
<dbReference type="GO" id="GO:0006508">
    <property type="term" value="P:proteolysis"/>
    <property type="evidence" value="ECO:0007669"/>
    <property type="project" value="UniProtKB-KW"/>
</dbReference>
<dbReference type="GO" id="GO:0004181">
    <property type="term" value="F:metallocarboxypeptidase activity"/>
    <property type="evidence" value="ECO:0007669"/>
    <property type="project" value="InterPro"/>
</dbReference>
<keyword evidence="3" id="KW-0645">Protease</keyword>
<keyword evidence="4" id="KW-0378">Hydrolase</keyword>
<evidence type="ECO:0000313" key="9">
    <source>
        <dbReference type="Proteomes" id="UP000218831"/>
    </source>
</evidence>
<dbReference type="Pfam" id="PF00246">
    <property type="entry name" value="Peptidase_M14"/>
    <property type="match status" value="1"/>
</dbReference>
<dbReference type="SUPFAM" id="SSF52317">
    <property type="entry name" value="Class I glutamine amidotransferase-like"/>
    <property type="match status" value="1"/>
</dbReference>
<dbReference type="PANTHER" id="PTHR11705:SF143">
    <property type="entry name" value="SLL0236 PROTEIN"/>
    <property type="match status" value="1"/>
</dbReference>
<dbReference type="SUPFAM" id="SSF53187">
    <property type="entry name" value="Zn-dependent exopeptidases"/>
    <property type="match status" value="1"/>
</dbReference>
<dbReference type="CDD" id="cd06240">
    <property type="entry name" value="M14-like"/>
    <property type="match status" value="1"/>
</dbReference>
<reference evidence="8 9" key="1">
    <citation type="submission" date="2017-08" db="EMBL/GenBank/DDBJ databases">
        <title>Aliifodinibius alkalisoli sp. nov., isolated from saline alkaline soil.</title>
        <authorList>
            <person name="Liu D."/>
            <person name="Zhang G."/>
        </authorList>
    </citation>
    <scope>NUCLEOTIDE SEQUENCE [LARGE SCALE GENOMIC DNA]</scope>
    <source>
        <strain evidence="8 9">WN023</strain>
    </source>
</reference>
<evidence type="ECO:0000256" key="5">
    <source>
        <dbReference type="ARBA" id="ARBA00022833"/>
    </source>
</evidence>
<evidence type="ECO:0000256" key="2">
    <source>
        <dbReference type="ARBA" id="ARBA00005988"/>
    </source>
</evidence>
<keyword evidence="9" id="KW-1185">Reference proteome</keyword>
<evidence type="ECO:0000313" key="8">
    <source>
        <dbReference type="EMBL" id="PAU95218.1"/>
    </source>
</evidence>
<dbReference type="GO" id="GO:0005615">
    <property type="term" value="C:extracellular space"/>
    <property type="evidence" value="ECO:0007669"/>
    <property type="project" value="TreeGrafter"/>
</dbReference>
<dbReference type="InterPro" id="IPR000834">
    <property type="entry name" value="Peptidase_M14"/>
</dbReference>
<dbReference type="PANTHER" id="PTHR11705">
    <property type="entry name" value="PROTEASE FAMILY M14 CARBOXYPEPTIDASE A,B"/>
    <property type="match status" value="1"/>
</dbReference>
<comment type="cofactor">
    <cofactor evidence="1">
        <name>Zn(2+)</name>
        <dbReference type="ChEBI" id="CHEBI:29105"/>
    </cofactor>
</comment>
<dbReference type="AlphaFoldDB" id="A0A2A2GCX1"/>
<feature type="domain" description="Peptidase M14" evidence="7">
    <location>
        <begin position="57"/>
        <end position="219"/>
    </location>
</feature>
<proteinExistence type="inferred from homology"/>
<keyword evidence="5" id="KW-0862">Zinc</keyword>
<accession>A0A2A2GCX1</accession>
<gene>
    <name evidence="8" type="ORF">CK503_03190</name>
</gene>
<protein>
    <submittedName>
        <fullName evidence="8">Peptidase M14</fullName>
    </submittedName>
</protein>
<evidence type="ECO:0000256" key="1">
    <source>
        <dbReference type="ARBA" id="ARBA00001947"/>
    </source>
</evidence>
<evidence type="ECO:0000259" key="7">
    <source>
        <dbReference type="Pfam" id="PF00246"/>
    </source>
</evidence>
<dbReference type="InterPro" id="IPR029062">
    <property type="entry name" value="Class_I_gatase-like"/>
</dbReference>
<dbReference type="EMBL" id="NSKE01000002">
    <property type="protein sequence ID" value="PAU95218.1"/>
    <property type="molecule type" value="Genomic_DNA"/>
</dbReference>
<keyword evidence="6" id="KW-0482">Metalloprotease</keyword>
<sequence>MSNSMKKNGLKWGLALLLLGFLSVSLKAQEIPKPADVFGFEPGANYELIDNDQLEKYYRLLADASDRVILKEIGETHRGNALLMLIISSEENLANLDKYKSISQKLAKAKGVSDKEAKRLSREGKAVVWIDSGLHSTELATSQHNPVFAYKMATGESPEIRKMRNEVILLNMPVMNPDGHEIVVDWYRQQKDTEFALTGPPEVYHEYVGHDNNRDWYMMLQKESQAVSKMLYEEWFPQIVVNHHQMGEMPPRMFIPPFANPINPNIPAMAVRGTNLVGEHMANRFVGEGKSGVIQGITFNMWWNGGMRTVPYFHNMVGILTESTHRSPIPKEWTEDDIPEKLVRGGDEIPMDESSIFYPDPWEGGTATMKQMVDYHLTASMGVMDIAVKRKQEWLYNIYQMGQDAIEKGKEKSPYAYVISPDQWDRAESVNLLKALKKGGIEIHQATSDFEYNGETYPENSYVVYSSQAFRPYLKDLMEPQFYPDRRLYPDGPPEPPYDMAGWTLPIQMGVDVTKIEDHVDIDTKAVEKLAPFNGTVHNSNSSGYIIPSNSNMGIVAVNNLLKDGHEVERLKEEVSVDGQTFKPGAFYVANSNNAKQLLRNASREYGIDIFGVDEKPDVQSMATEKPKIGIYQSWTGSMDEGWTRWIFDNYGFEYDRLKNRDIQNDDLQGYDIIILPSMSASRLLNGHEQGTMPEKYVGGLGVEGAYHLKKYVESGGTIIGWEGATDFLMNQFGLPVEDALAGISEEEFFIPGSLIKLKTDNSNPQALGVEENHAGFFLRQSKAFSVVDPAEVEDKKAKGPSVEVFSWYGDEDILLSGWALGEEEHLAGKPAAVRVALGKGEVVLVGFRPQLRAQPRATFKFLFNPILNSTSEDLSEVSEWTQESE</sequence>
<comment type="similarity">
    <text evidence="2">Belongs to the peptidase M14 family.</text>
</comment>
<dbReference type="Proteomes" id="UP000218831">
    <property type="component" value="Unassembled WGS sequence"/>
</dbReference>
<comment type="caution">
    <text evidence="8">The sequence shown here is derived from an EMBL/GenBank/DDBJ whole genome shotgun (WGS) entry which is preliminary data.</text>
</comment>
<dbReference type="Gene3D" id="3.40.50.880">
    <property type="match status" value="1"/>
</dbReference>
<dbReference type="Gene3D" id="3.40.630.10">
    <property type="entry name" value="Zn peptidases"/>
    <property type="match status" value="1"/>
</dbReference>
<organism evidence="8 9">
    <name type="scientific">Fodinibius salipaludis</name>
    <dbReference type="NCBI Taxonomy" id="2032627"/>
    <lineage>
        <taxon>Bacteria</taxon>
        <taxon>Pseudomonadati</taxon>
        <taxon>Balneolota</taxon>
        <taxon>Balneolia</taxon>
        <taxon>Balneolales</taxon>
        <taxon>Balneolaceae</taxon>
        <taxon>Fodinibius</taxon>
    </lineage>
</organism>
<dbReference type="GO" id="GO:0008270">
    <property type="term" value="F:zinc ion binding"/>
    <property type="evidence" value="ECO:0007669"/>
    <property type="project" value="InterPro"/>
</dbReference>